<comment type="function">
    <text evidence="7">Single strand-specific metallo-endoribonuclease involved in late-stage 70S ribosome quality control and in maturation of the 3' terminus of the 16S rRNA.</text>
</comment>
<evidence type="ECO:0000256" key="7">
    <source>
        <dbReference type="HAMAP-Rule" id="MF_00009"/>
    </source>
</evidence>
<reference evidence="8 9" key="2">
    <citation type="journal article" date="2011" name="Stand. Genomic Sci.">
        <title>Complete genome sequence of Leadbetterella byssophila type strain (4M15).</title>
        <authorList>
            <person name="Abt B."/>
            <person name="Teshima H."/>
            <person name="Lucas S."/>
            <person name="Lapidus A."/>
            <person name="Del Rio T.G."/>
            <person name="Nolan M."/>
            <person name="Tice H."/>
            <person name="Cheng J.F."/>
            <person name="Pitluck S."/>
            <person name="Liolios K."/>
            <person name="Pagani I."/>
            <person name="Ivanova N."/>
            <person name="Mavromatis K."/>
            <person name="Pati A."/>
            <person name="Tapia R."/>
            <person name="Han C."/>
            <person name="Goodwin L."/>
            <person name="Chen A."/>
            <person name="Palaniappan K."/>
            <person name="Land M."/>
            <person name="Hauser L."/>
            <person name="Chang Y.J."/>
            <person name="Jeffries C.D."/>
            <person name="Rohde M."/>
            <person name="Goker M."/>
            <person name="Tindall B.J."/>
            <person name="Detter J.C."/>
            <person name="Woyke T."/>
            <person name="Bristow J."/>
            <person name="Eisen J.A."/>
            <person name="Markowitz V."/>
            <person name="Hugenholtz P."/>
            <person name="Klenk H.P."/>
            <person name="Kyrpides N.C."/>
        </authorList>
    </citation>
    <scope>NUCLEOTIDE SEQUENCE [LARGE SCALE GENOMIC DNA]</scope>
    <source>
        <strain evidence="9">DSM 17132 / JCM 16389 / KACC 11308 / NBRC 106382 / 4M15</strain>
    </source>
</reference>
<dbReference type="Pfam" id="PF02130">
    <property type="entry name" value="YbeY"/>
    <property type="match status" value="1"/>
</dbReference>
<dbReference type="AlphaFoldDB" id="E4RTM9"/>
<evidence type="ECO:0000313" key="9">
    <source>
        <dbReference type="Proteomes" id="UP000007435"/>
    </source>
</evidence>
<dbReference type="SUPFAM" id="SSF55486">
    <property type="entry name" value="Metalloproteases ('zincins'), catalytic domain"/>
    <property type="match status" value="1"/>
</dbReference>
<dbReference type="InterPro" id="IPR002036">
    <property type="entry name" value="YbeY"/>
</dbReference>
<keyword evidence="7" id="KW-0690">Ribosome biogenesis</keyword>
<keyword evidence="4 7" id="KW-0255">Endonuclease</keyword>
<dbReference type="GO" id="GO:0004222">
    <property type="term" value="F:metalloendopeptidase activity"/>
    <property type="evidence" value="ECO:0007669"/>
    <property type="project" value="InterPro"/>
</dbReference>
<evidence type="ECO:0000256" key="5">
    <source>
        <dbReference type="ARBA" id="ARBA00022801"/>
    </source>
</evidence>
<dbReference type="HAMAP" id="MF_00009">
    <property type="entry name" value="Endoribonucl_YbeY"/>
    <property type="match status" value="1"/>
</dbReference>
<dbReference type="PANTHER" id="PTHR46986:SF1">
    <property type="entry name" value="ENDORIBONUCLEASE YBEY, CHLOROPLASTIC"/>
    <property type="match status" value="1"/>
</dbReference>
<evidence type="ECO:0000313" key="8">
    <source>
        <dbReference type="EMBL" id="ADQ16886.1"/>
    </source>
</evidence>
<evidence type="ECO:0000256" key="4">
    <source>
        <dbReference type="ARBA" id="ARBA00022759"/>
    </source>
</evidence>
<dbReference type="PANTHER" id="PTHR46986">
    <property type="entry name" value="ENDORIBONUCLEASE YBEY, CHLOROPLASTIC"/>
    <property type="match status" value="1"/>
</dbReference>
<dbReference type="eggNOG" id="COG0319">
    <property type="taxonomic scope" value="Bacteria"/>
</dbReference>
<dbReference type="Proteomes" id="UP000007435">
    <property type="component" value="Chromosome"/>
</dbReference>
<dbReference type="GO" id="GO:0004521">
    <property type="term" value="F:RNA endonuclease activity"/>
    <property type="evidence" value="ECO:0007669"/>
    <property type="project" value="UniProtKB-UniRule"/>
</dbReference>
<dbReference type="InterPro" id="IPR023091">
    <property type="entry name" value="MetalPrtase_cat_dom_sf_prd"/>
</dbReference>
<proteinExistence type="inferred from homology"/>
<comment type="similarity">
    <text evidence="1 7">Belongs to the endoribonuclease YbeY family.</text>
</comment>
<dbReference type="GO" id="GO:0005737">
    <property type="term" value="C:cytoplasm"/>
    <property type="evidence" value="ECO:0007669"/>
    <property type="project" value="UniProtKB-SubCell"/>
</dbReference>
<accession>E4RTM9</accession>
<gene>
    <name evidence="7" type="primary">ybeY</name>
    <name evidence="8" type="ordered locus">Lbys_1166</name>
</gene>
<dbReference type="Gene3D" id="3.40.390.30">
    <property type="entry name" value="Metalloproteases ('zincins'), catalytic domain"/>
    <property type="match status" value="1"/>
</dbReference>
<dbReference type="EC" id="3.1.-.-" evidence="7"/>
<evidence type="ECO:0000256" key="2">
    <source>
        <dbReference type="ARBA" id="ARBA00022722"/>
    </source>
</evidence>
<reference key="1">
    <citation type="submission" date="2010-11" db="EMBL/GenBank/DDBJ databases">
        <title>The complete genome of Leadbetterella byssophila DSM 17132.</title>
        <authorList>
            <consortium name="US DOE Joint Genome Institute (JGI-PGF)"/>
            <person name="Lucas S."/>
            <person name="Copeland A."/>
            <person name="Lapidus A."/>
            <person name="Glavina del Rio T."/>
            <person name="Dalin E."/>
            <person name="Tice H."/>
            <person name="Bruce D."/>
            <person name="Goodwin L."/>
            <person name="Pitluck S."/>
            <person name="Kyrpides N."/>
            <person name="Mavromatis K."/>
            <person name="Ivanova N."/>
            <person name="Teshima H."/>
            <person name="Brettin T."/>
            <person name="Detter J.C."/>
            <person name="Han C."/>
            <person name="Tapia R."/>
            <person name="Land M."/>
            <person name="Hauser L."/>
            <person name="Markowitz V."/>
            <person name="Cheng J.-F."/>
            <person name="Hugenholtz P."/>
            <person name="Woyke T."/>
            <person name="Wu D."/>
            <person name="Tindall B."/>
            <person name="Pomrenke H.G."/>
            <person name="Brambilla E."/>
            <person name="Klenk H.-P."/>
            <person name="Eisen J.A."/>
        </authorList>
    </citation>
    <scope>NUCLEOTIDE SEQUENCE [LARGE SCALE GENOMIC DNA]</scope>
    <source>
        <strain>DSM 17132</strain>
    </source>
</reference>
<dbReference type="STRING" id="649349.Lbys_1166"/>
<evidence type="ECO:0000256" key="3">
    <source>
        <dbReference type="ARBA" id="ARBA00022723"/>
    </source>
</evidence>
<keyword evidence="5 7" id="KW-0378">Hydrolase</keyword>
<keyword evidence="2 7" id="KW-0540">Nuclease</keyword>
<organism evidence="8 9">
    <name type="scientific">Leadbetterella byssophila (strain DSM 17132 / JCM 16389 / KACC 11308 / NBRC 106382 / 4M15)</name>
    <dbReference type="NCBI Taxonomy" id="649349"/>
    <lineage>
        <taxon>Bacteria</taxon>
        <taxon>Pseudomonadati</taxon>
        <taxon>Bacteroidota</taxon>
        <taxon>Cytophagia</taxon>
        <taxon>Cytophagales</taxon>
        <taxon>Leadbetterellaceae</taxon>
        <taxon>Leadbetterella</taxon>
    </lineage>
</organism>
<evidence type="ECO:0000256" key="6">
    <source>
        <dbReference type="ARBA" id="ARBA00022833"/>
    </source>
</evidence>
<dbReference type="GO" id="GO:0006364">
    <property type="term" value="P:rRNA processing"/>
    <property type="evidence" value="ECO:0007669"/>
    <property type="project" value="UniProtKB-UniRule"/>
</dbReference>
<keyword evidence="7" id="KW-0698">rRNA processing</keyword>
<feature type="binding site" evidence="7">
    <location>
        <position position="117"/>
    </location>
    <ligand>
        <name>Zn(2+)</name>
        <dbReference type="ChEBI" id="CHEBI:29105"/>
        <note>catalytic</note>
    </ligand>
</feature>
<dbReference type="HOGENOM" id="CLU_106710_3_3_10"/>
<dbReference type="EMBL" id="CP002305">
    <property type="protein sequence ID" value="ADQ16886.1"/>
    <property type="molecule type" value="Genomic_DNA"/>
</dbReference>
<keyword evidence="9" id="KW-1185">Reference proteome</keyword>
<feature type="binding site" evidence="7">
    <location>
        <position position="127"/>
    </location>
    <ligand>
        <name>Zn(2+)</name>
        <dbReference type="ChEBI" id="CHEBI:29105"/>
        <note>catalytic</note>
    </ligand>
</feature>
<feature type="binding site" evidence="7">
    <location>
        <position position="121"/>
    </location>
    <ligand>
        <name>Zn(2+)</name>
        <dbReference type="ChEBI" id="CHEBI:29105"/>
        <note>catalytic</note>
    </ligand>
</feature>
<keyword evidence="6 7" id="KW-0862">Zinc</keyword>
<comment type="cofactor">
    <cofactor evidence="7">
        <name>Zn(2+)</name>
        <dbReference type="ChEBI" id="CHEBI:29105"/>
    </cofactor>
    <text evidence="7">Binds 1 zinc ion.</text>
</comment>
<name>E4RTM9_LEAB4</name>
<comment type="subcellular location">
    <subcellularLocation>
        <location evidence="7">Cytoplasm</location>
    </subcellularLocation>
</comment>
<dbReference type="KEGG" id="lby:Lbys_1166"/>
<dbReference type="GO" id="GO:0008270">
    <property type="term" value="F:zinc ion binding"/>
    <property type="evidence" value="ECO:0007669"/>
    <property type="project" value="UniProtKB-UniRule"/>
</dbReference>
<dbReference type="NCBIfam" id="TIGR00043">
    <property type="entry name" value="rRNA maturation RNase YbeY"/>
    <property type="match status" value="1"/>
</dbReference>
<keyword evidence="3 7" id="KW-0479">Metal-binding</keyword>
<evidence type="ECO:0000256" key="1">
    <source>
        <dbReference type="ARBA" id="ARBA00010875"/>
    </source>
</evidence>
<protein>
    <recommendedName>
        <fullName evidence="7">Endoribonuclease YbeY</fullName>
        <ecNumber evidence="7">3.1.-.-</ecNumber>
    </recommendedName>
</protein>
<keyword evidence="7" id="KW-0963">Cytoplasm</keyword>
<sequence length="152" mass="17667">MGIFAGNLRDMINFNVEVEGFRLTERTKKKSWLKNLIQSHGKKVGELNYIFLSDEDLLEINIQYLDHHTYTDIITFDNSEEEKMIEGDIFISVDRVRENAQTFKVSFEQELLRVMAHGVLHLLGLKDKTEEDSKLMRAGEEKAIAAYLRLES</sequence>